<evidence type="ECO:0000256" key="1">
    <source>
        <dbReference type="ARBA" id="ARBA00007692"/>
    </source>
</evidence>
<keyword evidence="2" id="KW-0805">Transcription regulation</keyword>
<protein>
    <submittedName>
        <fullName evidence="5">Transcription termination factor mterf4</fullName>
    </submittedName>
</protein>
<keyword evidence="2" id="KW-0806">Transcription termination</keyword>
<dbReference type="Pfam" id="PF02536">
    <property type="entry name" value="mTERF"/>
    <property type="match status" value="1"/>
</dbReference>
<evidence type="ECO:0000256" key="3">
    <source>
        <dbReference type="ARBA" id="ARBA00022946"/>
    </source>
</evidence>
<evidence type="ECO:0000313" key="6">
    <source>
        <dbReference type="Proteomes" id="UP000237347"/>
    </source>
</evidence>
<reference evidence="5 6" key="1">
    <citation type="journal article" date="2018" name="Sci. Data">
        <title>The draft genome sequence of cork oak.</title>
        <authorList>
            <person name="Ramos A.M."/>
            <person name="Usie A."/>
            <person name="Barbosa P."/>
            <person name="Barros P.M."/>
            <person name="Capote T."/>
            <person name="Chaves I."/>
            <person name="Simoes F."/>
            <person name="Abreu I."/>
            <person name="Carrasquinho I."/>
            <person name="Faro C."/>
            <person name="Guimaraes J.B."/>
            <person name="Mendonca D."/>
            <person name="Nobrega F."/>
            <person name="Rodrigues L."/>
            <person name="Saibo N.J.M."/>
            <person name="Varela M.C."/>
            <person name="Egas C."/>
            <person name="Matos J."/>
            <person name="Miguel C.M."/>
            <person name="Oliveira M.M."/>
            <person name="Ricardo C.P."/>
            <person name="Goncalves S."/>
        </authorList>
    </citation>
    <scope>NUCLEOTIDE SEQUENCE [LARGE SCALE GENOMIC DNA]</scope>
    <source>
        <strain evidence="6">cv. HL8</strain>
    </source>
</reference>
<dbReference type="AlphaFoldDB" id="A0AAW0MBC9"/>
<keyword evidence="2" id="KW-0804">Transcription</keyword>
<evidence type="ECO:0000256" key="4">
    <source>
        <dbReference type="SAM" id="Phobius"/>
    </source>
</evidence>
<dbReference type="EMBL" id="PKMF04000004">
    <property type="protein sequence ID" value="KAK7861010.1"/>
    <property type="molecule type" value="Genomic_DNA"/>
</dbReference>
<organism evidence="5 6">
    <name type="scientific">Quercus suber</name>
    <name type="common">Cork oak</name>
    <dbReference type="NCBI Taxonomy" id="58331"/>
    <lineage>
        <taxon>Eukaryota</taxon>
        <taxon>Viridiplantae</taxon>
        <taxon>Streptophyta</taxon>
        <taxon>Embryophyta</taxon>
        <taxon>Tracheophyta</taxon>
        <taxon>Spermatophyta</taxon>
        <taxon>Magnoliopsida</taxon>
        <taxon>eudicotyledons</taxon>
        <taxon>Gunneridae</taxon>
        <taxon>Pentapetalae</taxon>
        <taxon>rosids</taxon>
        <taxon>fabids</taxon>
        <taxon>Fagales</taxon>
        <taxon>Fagaceae</taxon>
        <taxon>Quercus</taxon>
    </lineage>
</organism>
<keyword evidence="4" id="KW-0812">Transmembrane</keyword>
<dbReference type="Gene3D" id="1.25.70.10">
    <property type="entry name" value="Transcription termination factor 3, mitochondrial"/>
    <property type="match status" value="1"/>
</dbReference>
<evidence type="ECO:0000256" key="2">
    <source>
        <dbReference type="ARBA" id="ARBA00022472"/>
    </source>
</evidence>
<proteinExistence type="inferred from homology"/>
<feature type="transmembrane region" description="Helical" evidence="4">
    <location>
        <begin position="119"/>
        <end position="137"/>
    </location>
</feature>
<evidence type="ECO:0000313" key="5">
    <source>
        <dbReference type="EMBL" id="KAK7861010.1"/>
    </source>
</evidence>
<dbReference type="InterPro" id="IPR003690">
    <property type="entry name" value="MTERF"/>
</dbReference>
<comment type="caution">
    <text evidence="5">The sequence shown here is derived from an EMBL/GenBank/DDBJ whole genome shotgun (WGS) entry which is preliminary data.</text>
</comment>
<dbReference type="GO" id="GO:0006353">
    <property type="term" value="P:DNA-templated transcription termination"/>
    <property type="evidence" value="ECO:0007669"/>
    <property type="project" value="UniProtKB-KW"/>
</dbReference>
<dbReference type="Proteomes" id="UP000237347">
    <property type="component" value="Unassembled WGS sequence"/>
</dbReference>
<gene>
    <name evidence="5" type="primary">MTERF4_3</name>
    <name evidence="5" type="ORF">CFP56_029162</name>
</gene>
<keyword evidence="4" id="KW-1133">Transmembrane helix</keyword>
<accession>A0AAW0MBC9</accession>
<feature type="transmembrane region" description="Helical" evidence="4">
    <location>
        <begin position="20"/>
        <end position="38"/>
    </location>
</feature>
<name>A0AAW0MBC9_QUESU</name>
<keyword evidence="3" id="KW-0809">Transit peptide</keyword>
<sequence length="142" mass="16198">MIPLDFLGKWGVRKSTFTEFLRRYLLVLHASVVIDLALMAKKTLLPYVVAQYPEIIGLDLKSKLLSQESFLSSIIDIGPGFGKVVEKMPQVISLSKEPVIMRWILLKNWGFSLQQVRKMVVGCIFFPCVLYLWSGVYNKTVT</sequence>
<dbReference type="GO" id="GO:0003676">
    <property type="term" value="F:nucleic acid binding"/>
    <property type="evidence" value="ECO:0007669"/>
    <property type="project" value="InterPro"/>
</dbReference>
<comment type="similarity">
    <text evidence="1">Belongs to the mTERF family.</text>
</comment>
<keyword evidence="4" id="KW-0472">Membrane</keyword>
<keyword evidence="6" id="KW-1185">Reference proteome</keyword>
<dbReference type="InterPro" id="IPR038538">
    <property type="entry name" value="MTERF_sf"/>
</dbReference>